<dbReference type="InterPro" id="IPR051267">
    <property type="entry name" value="STEAP_metalloreductase"/>
</dbReference>
<dbReference type="GO" id="GO:0016491">
    <property type="term" value="F:oxidoreductase activity"/>
    <property type="evidence" value="ECO:0007669"/>
    <property type="project" value="UniProtKB-KW"/>
</dbReference>
<name>A0A5Q0LNG1_9ACTN</name>
<evidence type="ECO:0000256" key="1">
    <source>
        <dbReference type="ARBA" id="ARBA00023002"/>
    </source>
</evidence>
<reference evidence="3 4" key="1">
    <citation type="submission" date="2019-10" db="EMBL/GenBank/DDBJ databases">
        <title>A novel species.</title>
        <authorList>
            <person name="Gao J."/>
        </authorList>
    </citation>
    <scope>NUCLEOTIDE SEQUENCE [LARGE SCALE GENOMIC DNA]</scope>
    <source>
        <strain evidence="3 4">QMT-28</strain>
    </source>
</reference>
<organism evidence="3 4">
    <name type="scientific">Streptomyces fagopyri</name>
    <dbReference type="NCBI Taxonomy" id="2662397"/>
    <lineage>
        <taxon>Bacteria</taxon>
        <taxon>Bacillati</taxon>
        <taxon>Actinomycetota</taxon>
        <taxon>Actinomycetes</taxon>
        <taxon>Kitasatosporales</taxon>
        <taxon>Streptomycetaceae</taxon>
        <taxon>Streptomyces</taxon>
    </lineage>
</organism>
<evidence type="ECO:0000259" key="2">
    <source>
        <dbReference type="Pfam" id="PF03807"/>
    </source>
</evidence>
<dbReference type="AlphaFoldDB" id="A0A5Q0LNG1"/>
<keyword evidence="4" id="KW-1185">Reference proteome</keyword>
<dbReference type="Proteomes" id="UP000326179">
    <property type="component" value="Chromosome"/>
</dbReference>
<dbReference type="EMBL" id="CP045643">
    <property type="protein sequence ID" value="QFZ78066.1"/>
    <property type="molecule type" value="Genomic_DNA"/>
</dbReference>
<proteinExistence type="predicted"/>
<protein>
    <submittedName>
        <fullName evidence="3">NADP oxidoreductase coenzyme</fullName>
    </submittedName>
</protein>
<dbReference type="PANTHER" id="PTHR14239">
    <property type="entry name" value="DUDULIN-RELATED"/>
    <property type="match status" value="1"/>
</dbReference>
<gene>
    <name evidence="3" type="ORF">GFH48_36510</name>
</gene>
<dbReference type="InterPro" id="IPR028939">
    <property type="entry name" value="P5C_Rdtase_cat_N"/>
</dbReference>
<dbReference type="Pfam" id="PF03807">
    <property type="entry name" value="F420_oxidored"/>
    <property type="match status" value="1"/>
</dbReference>
<evidence type="ECO:0000313" key="4">
    <source>
        <dbReference type="Proteomes" id="UP000326179"/>
    </source>
</evidence>
<dbReference type="KEGG" id="sfy:GFH48_36510"/>
<dbReference type="SUPFAM" id="SSF51735">
    <property type="entry name" value="NAD(P)-binding Rossmann-fold domains"/>
    <property type="match status" value="1"/>
</dbReference>
<dbReference type="Gene3D" id="3.40.50.720">
    <property type="entry name" value="NAD(P)-binding Rossmann-like Domain"/>
    <property type="match status" value="1"/>
</dbReference>
<keyword evidence="1" id="KW-0560">Oxidoreductase</keyword>
<dbReference type="InterPro" id="IPR036291">
    <property type="entry name" value="NAD(P)-bd_dom_sf"/>
</dbReference>
<feature type="domain" description="Pyrroline-5-carboxylate reductase catalytic N-terminal" evidence="2">
    <location>
        <begin position="7"/>
        <end position="95"/>
    </location>
</feature>
<accession>A0A5Q0LNG1</accession>
<evidence type="ECO:0000313" key="3">
    <source>
        <dbReference type="EMBL" id="QFZ78066.1"/>
    </source>
</evidence>
<sequence>MSADTRYAIVGSGNIGSALARLFARAGVEVSIANTRGPHSITELAASLGPTVRAMTLTEALESDVIFMAIPFGAVEVFGNALPDWNGKTVVDTTNAHYAANADDILKGRLSSQYAADVLPGAQIVKAFNQLPAQTLAAEVPSGQGKRVVFVSSDSGEASSQIAELAGTLGLSAVELGRIDEGGRLIQVPGALVLRDFTEQPPLT</sequence>